<dbReference type="GO" id="GO:0008168">
    <property type="term" value="F:methyltransferase activity"/>
    <property type="evidence" value="ECO:0007669"/>
    <property type="project" value="UniProtKB-KW"/>
</dbReference>
<dbReference type="Gene3D" id="3.40.50.150">
    <property type="entry name" value="Vaccinia Virus protein VP39"/>
    <property type="match status" value="1"/>
</dbReference>
<reference evidence="6" key="2">
    <citation type="submission" date="2009-10" db="EMBL/GenBank/DDBJ databases">
        <title>The genome sequence of Streptomyces pristinaespiralis strain ATCC 25486.</title>
        <authorList>
            <consortium name="The Broad Institute Genome Sequencing Platform"/>
            <consortium name="Broad Institute Microbial Sequencing Center"/>
            <person name="Fischbach M."/>
            <person name="Godfrey P."/>
            <person name="Ward D."/>
            <person name="Young S."/>
            <person name="Zeng Q."/>
            <person name="Koehrsen M."/>
            <person name="Alvarado L."/>
            <person name="Berlin A.M."/>
            <person name="Bochicchio J."/>
            <person name="Borenstein D."/>
            <person name="Chapman S.B."/>
            <person name="Chen Z."/>
            <person name="Engels R."/>
            <person name="Freedman E."/>
            <person name="Gellesch M."/>
            <person name="Goldberg J."/>
            <person name="Griggs A."/>
            <person name="Gujja S."/>
            <person name="Heilman E.R."/>
            <person name="Heiman D.I."/>
            <person name="Hepburn T.A."/>
            <person name="Howarth C."/>
            <person name="Jen D."/>
            <person name="Larson L."/>
            <person name="Lewis B."/>
            <person name="Mehta T."/>
            <person name="Park D."/>
            <person name="Pearson M."/>
            <person name="Richards J."/>
            <person name="Roberts A."/>
            <person name="Saif S."/>
            <person name="Shea T.D."/>
            <person name="Shenoy N."/>
            <person name="Sisk P."/>
            <person name="Stolte C."/>
            <person name="Sykes S.N."/>
            <person name="Thomson T."/>
            <person name="Walk T."/>
            <person name="White J."/>
            <person name="Yandava C."/>
            <person name="Straight P."/>
            <person name="Clardy J."/>
            <person name="Hung D."/>
            <person name="Kolter R."/>
            <person name="Mekalanos J."/>
            <person name="Walker S."/>
            <person name="Walsh C.T."/>
            <person name="Wieland-Brown L.C."/>
            <person name="Haas B."/>
            <person name="Nusbaum C."/>
            <person name="Birren B."/>
        </authorList>
    </citation>
    <scope>NUCLEOTIDE SEQUENCE [LARGE SCALE GENOMIC DNA]</scope>
    <source>
        <strain evidence="6">ATCC 25486 / DSM 40338 / CBS 914.69 / JCM 4507 / NBRC 13074 / NRRL 2958 / 5647</strain>
    </source>
</reference>
<accession>B5HH87</accession>
<evidence type="ECO:0000256" key="3">
    <source>
        <dbReference type="ARBA" id="ARBA00022691"/>
    </source>
</evidence>
<dbReference type="AlphaFoldDB" id="B5HH87"/>
<dbReference type="EMBL" id="CM000950">
    <property type="protein sequence ID" value="EDY66198.1"/>
    <property type="molecule type" value="Genomic_DNA"/>
</dbReference>
<reference evidence="6" key="1">
    <citation type="submission" date="2008-02" db="EMBL/GenBank/DDBJ databases">
        <authorList>
            <consortium name="The Broad Institute Genome Sequencing Platform"/>
            <person name="Fischbach M."/>
            <person name="Ward D."/>
            <person name="Young S."/>
            <person name="Jaffe D."/>
            <person name="Gnerre S."/>
            <person name="Berlin A."/>
            <person name="Heiman D."/>
            <person name="Hepburn T."/>
            <person name="Sykes S."/>
            <person name="Alvarado L."/>
            <person name="Kodira C.D."/>
            <person name="Straight P."/>
            <person name="Clardy J."/>
            <person name="Hung D."/>
            <person name="Kolter R."/>
            <person name="Mekalanos J."/>
            <person name="Walker S."/>
            <person name="Walsh C.T."/>
            <person name="Lander E."/>
            <person name="Galagan J."/>
            <person name="Nusbaum C."/>
            <person name="Birren B."/>
        </authorList>
    </citation>
    <scope>NUCLEOTIDE SEQUENCE [LARGE SCALE GENOMIC DNA]</scope>
    <source>
        <strain evidence="6">ATCC 25486 / DSM 40338 / CBS 914.69 / JCM 4507 / NBRC 13074 / NRRL 2958 / 5647</strain>
    </source>
</reference>
<keyword evidence="3" id="KW-0949">S-adenosyl-L-methionine</keyword>
<evidence type="ECO:0000256" key="1">
    <source>
        <dbReference type="ARBA" id="ARBA00022603"/>
    </source>
</evidence>
<dbReference type="Pfam" id="PF13649">
    <property type="entry name" value="Methyltransf_25"/>
    <property type="match status" value="1"/>
</dbReference>
<dbReference type="eggNOG" id="COG2226">
    <property type="taxonomic scope" value="Bacteria"/>
</dbReference>
<dbReference type="SUPFAM" id="SSF53335">
    <property type="entry name" value="S-adenosyl-L-methionine-dependent methyltransferases"/>
    <property type="match status" value="1"/>
</dbReference>
<feature type="domain" description="Methyltransferase" evidence="4">
    <location>
        <begin position="51"/>
        <end position="147"/>
    </location>
</feature>
<sequence length="289" mass="31360">MAMSHHHDSTHIDWDEHALLLERGAELQSPLYRQTADWLRELVPAGGVRRVLDIGSGPGVITGLLAEAFPYAEVVAVDATAPLLERAQARAARHGQADRVRTHHAELPDGIEELGEADLVWAAGSVHHLGDQRAALGALARLVRPGGLVAVVEGGLPARHLPRDIGIGRPGLESRLGAAVDEWFVRMRAELPGVKDEVEDWRALLAASGLTPSGTRSFLLDIPAPAPAAVREQLVSAFAWQRRMVEGLLPDEDIAILDRLLDPEDPQGLLRRPDAYMLAARTVYSARKD</sequence>
<proteinExistence type="predicted"/>
<organism evidence="5 6">
    <name type="scientific">Streptomyces pristinaespiralis (strain ATCC 25486 / DSM 40338 / CBS 914.69 / JCM 4507 / KCC S-0507 / NBRC 13074 / NRRL 2958 / 5647)</name>
    <dbReference type="NCBI Taxonomy" id="457429"/>
    <lineage>
        <taxon>Bacteria</taxon>
        <taxon>Bacillati</taxon>
        <taxon>Actinomycetota</taxon>
        <taxon>Actinomycetes</taxon>
        <taxon>Kitasatosporales</taxon>
        <taxon>Streptomycetaceae</taxon>
        <taxon>Streptomyces</taxon>
    </lineage>
</organism>
<dbReference type="InterPro" id="IPR041698">
    <property type="entry name" value="Methyltransf_25"/>
</dbReference>
<dbReference type="Proteomes" id="UP000002805">
    <property type="component" value="Chromosome"/>
</dbReference>
<name>B5HH87_STRE2</name>
<dbReference type="PANTHER" id="PTHR43464:SF19">
    <property type="entry name" value="UBIQUINONE BIOSYNTHESIS O-METHYLTRANSFERASE, MITOCHONDRIAL"/>
    <property type="match status" value="1"/>
</dbReference>
<protein>
    <recommendedName>
        <fullName evidence="4">Methyltransferase domain-containing protein</fullName>
    </recommendedName>
</protein>
<keyword evidence="6" id="KW-1185">Reference proteome</keyword>
<evidence type="ECO:0000256" key="2">
    <source>
        <dbReference type="ARBA" id="ARBA00022679"/>
    </source>
</evidence>
<keyword evidence="2" id="KW-0808">Transferase</keyword>
<dbReference type="HOGENOM" id="CLU_066439_1_0_11"/>
<dbReference type="InterPro" id="IPR029063">
    <property type="entry name" value="SAM-dependent_MTases_sf"/>
</dbReference>
<evidence type="ECO:0000313" key="6">
    <source>
        <dbReference type="Proteomes" id="UP000002805"/>
    </source>
</evidence>
<evidence type="ECO:0000313" key="5">
    <source>
        <dbReference type="EMBL" id="EDY66198.1"/>
    </source>
</evidence>
<gene>
    <name evidence="5" type="ORF">SSDG_04637</name>
</gene>
<dbReference type="CDD" id="cd02440">
    <property type="entry name" value="AdoMet_MTases"/>
    <property type="match status" value="1"/>
</dbReference>
<dbReference type="PANTHER" id="PTHR43464">
    <property type="entry name" value="METHYLTRANSFERASE"/>
    <property type="match status" value="1"/>
</dbReference>
<evidence type="ECO:0000259" key="4">
    <source>
        <dbReference type="Pfam" id="PF13649"/>
    </source>
</evidence>
<dbReference type="GO" id="GO:0032259">
    <property type="term" value="P:methylation"/>
    <property type="evidence" value="ECO:0007669"/>
    <property type="project" value="UniProtKB-KW"/>
</dbReference>
<keyword evidence="1" id="KW-0489">Methyltransferase</keyword>